<sequence>MSLTSASNSPKQLSARSFRNTAENASRRTNSLQSNTSNNFHYQQNQTGGLNKTKTPQLRSNSLTSGTLRTAPNGSRSNSLQSNSSRRSNLATTTTTTTTTTTKSTRPDGKPSTKIVKTVTEQDSNGRTKSITKTTIQKLGSYEMVKTTVIKPQESQYEESPAYAESLLSGANDLEDIVEEFDENFDEAFEAGDENLYEEPIIEEAEDEDYETEVFDDNVNELQRDKEIINSNLQRQEVQEHRHPQQVTHKIKQKDVNRPKKSILKKSSSASPAVNSPISLSPMKEQTTSPQSPSSSSFSPINESKDQLDEKIDKVLIDTQSSPYSAKTQQAQFVPLKEDQIPVNTETSVPELKPQLQKLASPIKTRNQSATHARSSSVQSNASSQRLHSYRTLSHIQQQPHRRSLEYSPSKVMVQPQTAQIEDVTSSTIEDEQEHAVIDNSNKIQPTYENKFIKPLMDHVMKSSEFSSDDLSLSSYSDAVQEQKPENDLLMKKEENTLDIPQNRIDEFKDNEVIVNGNDSEKVTEKVFVSSPDNNSLSQPHFQPSTQNGYTTQKLSAPSNGRTSSFTSNNSSVKKSIKFHEVATEYSAPLSAEPPRKEMTPEEMYARAFEIAQAKVYGTQLNQQQKQQQQHQNQNQLQYPQAHNQTQPLSPQISQYPYISNARQETYVPPQPAPYDDDEDTYVDADTHMNTLLNSGVSTERAMSLTSKNSKTSKTSQNKFLSMSGAFSSPVVSSKLPSASGYKYQSNATGVPFRTHSLREIPPTEESRKLDKAAQKEREKENKKYKKELEKQKKLEKKNFNKERDAEIERLTAQLAEKANIEHERQRLEQEQLAEKNRQDLLKAQQQAQISANEKVQQIYAQQNLLSINDQPYTIQSSQTDQLSHQQPQHQLQQEIQPPLNNTYIQPVQKQRTNSITSTTKKRTSFFSFRKNKNKSKDETESVLSAAPGVQYQNEPQQQGYANNTGNSITGYNYGNKDDNMRENSFINNVSAPIRPSNALQYRNSLSKPQMMSPQSINPSVQSIYSTSRQSTSQNPGNTQSRLSTPGGTSFQQYTQSTTATNTGTDSSAQLEPVRPLVDQAHSSEISQSTNGSATTPLNSSAPRLSSADNYQNKLTKTPSSQGSQISRGQSIKKYRVSQISLEKILPQENAKDPASGKTAIDGKNTTCKKSKTANNMTVHLPGEEDELSENDYLEEDDEYATAVVVNEYTTRGPDSTTHLPIQNSSGSFYSGIPNGTANSENASNTYKNSAPQLSTQDYNTNTTNSQVKNNISAPMQQFAGMDGLQLQQNMISQNNQYQETGNGQQSLGTNGIPMQTAANQHAQSQETKNNKHSHSKNKPNVGRKLMKLFNL</sequence>
<protein>
    <submittedName>
        <fullName evidence="1">Unnamed protein product</fullName>
    </submittedName>
</protein>
<accession>A0ACB5TH94</accession>
<comment type="caution">
    <text evidence="1">The sequence shown here is derived from an EMBL/GenBank/DDBJ whole genome shotgun (WGS) entry which is preliminary data.</text>
</comment>
<name>A0ACB5TH94_CANBO</name>
<dbReference type="EMBL" id="BSXV01000243">
    <property type="protein sequence ID" value="GME88231.1"/>
    <property type="molecule type" value="Genomic_DNA"/>
</dbReference>
<proteinExistence type="predicted"/>
<organism evidence="1 2">
    <name type="scientific">Candida boidinii</name>
    <name type="common">Yeast</name>
    <dbReference type="NCBI Taxonomy" id="5477"/>
    <lineage>
        <taxon>Eukaryota</taxon>
        <taxon>Fungi</taxon>
        <taxon>Dikarya</taxon>
        <taxon>Ascomycota</taxon>
        <taxon>Saccharomycotina</taxon>
        <taxon>Pichiomycetes</taxon>
        <taxon>Pichiales</taxon>
        <taxon>Pichiaceae</taxon>
        <taxon>Ogataea</taxon>
        <taxon>Ogataea/Candida clade</taxon>
    </lineage>
</organism>
<reference evidence="1" key="1">
    <citation type="submission" date="2023-04" db="EMBL/GenBank/DDBJ databases">
        <title>Candida boidinii NBRC 1967.</title>
        <authorList>
            <person name="Ichikawa N."/>
            <person name="Sato H."/>
            <person name="Tonouchi N."/>
        </authorList>
    </citation>
    <scope>NUCLEOTIDE SEQUENCE</scope>
    <source>
        <strain evidence="1">NBRC 1967</strain>
    </source>
</reference>
<evidence type="ECO:0000313" key="2">
    <source>
        <dbReference type="Proteomes" id="UP001165101"/>
    </source>
</evidence>
<keyword evidence="2" id="KW-1185">Reference proteome</keyword>
<evidence type="ECO:0000313" key="1">
    <source>
        <dbReference type="EMBL" id="GME88231.1"/>
    </source>
</evidence>
<gene>
    <name evidence="1" type="ORF">Cboi01_000078800</name>
</gene>
<dbReference type="Proteomes" id="UP001165101">
    <property type="component" value="Unassembled WGS sequence"/>
</dbReference>